<sequence length="363" mass="42074">MESPQNLVIEIFYGGSHKQLLDVLFEGLNIASQCELITLPDKKWHWKARTGALTVLDKIPLEHNFKVLFTSSVLNLAELLALRPDLKNLKKIVYFHENQLIYPVKTQKERDFQYGYNQILTCLVADIIIFNSEFNMSSFLSSLSTFMKIQPGPGRPKGLREKIEPKCSVLYFPIKVDSLKRPTRQSKSQETPLHILWPHRWEHDKDPEMFARVLLSLHRFGLDFRVSMLGRVCSDFPESIALAKEELNDKFCHWGYVESRDEYVGVLNDADVVVSTAKHEFFGVAMMEAVICGCYPLCPKGIVYPEIYPEECLYKDESELFERLKMFCTEPISARMQRSSLEFNPDKFKDSNLLSEYKKLFCT</sequence>
<gene>
    <name evidence="9" type="ORF">CLODIP_2_CD14653</name>
</gene>
<dbReference type="InterPro" id="IPR022701">
    <property type="entry name" value="QTMAN_N"/>
</dbReference>
<dbReference type="OrthoDB" id="10032790at2759"/>
<evidence type="ECO:0000256" key="1">
    <source>
        <dbReference type="ARBA" id="ARBA00009481"/>
    </source>
</evidence>
<dbReference type="Proteomes" id="UP000494165">
    <property type="component" value="Unassembled WGS sequence"/>
</dbReference>
<dbReference type="PANTHER" id="PTHR13615:SF3">
    <property type="entry name" value="GLYCOSYLTRANSFERASE-LIKE DOMAIN-CONTAINING PROTEIN 1"/>
    <property type="match status" value="1"/>
</dbReference>
<evidence type="ECO:0000259" key="7">
    <source>
        <dbReference type="Pfam" id="PF00534"/>
    </source>
</evidence>
<comment type="catalytic activity">
    <reaction evidence="6">
        <text>queuosine(34) in tRNA(Asp) + GDP-alpha-D-mannose = O-4''-alpha-D-mannosylqueuosine(34) in tRNA(Asp) + GDP + H(+)</text>
        <dbReference type="Rhea" id="RHEA:12885"/>
        <dbReference type="Rhea" id="RHEA-COMP:18572"/>
        <dbReference type="Rhea" id="RHEA-COMP:18581"/>
        <dbReference type="ChEBI" id="CHEBI:15378"/>
        <dbReference type="ChEBI" id="CHEBI:57527"/>
        <dbReference type="ChEBI" id="CHEBI:58189"/>
        <dbReference type="ChEBI" id="CHEBI:194431"/>
        <dbReference type="ChEBI" id="CHEBI:194442"/>
        <dbReference type="EC" id="2.4.1.110"/>
    </reaction>
    <physiologicalReaction direction="left-to-right" evidence="6">
        <dbReference type="Rhea" id="RHEA:12886"/>
    </physiologicalReaction>
</comment>
<dbReference type="EMBL" id="CADEPI010000049">
    <property type="protein sequence ID" value="CAB3370041.1"/>
    <property type="molecule type" value="Genomic_DNA"/>
</dbReference>
<dbReference type="Pfam" id="PF12038">
    <property type="entry name" value="QTMAN_N"/>
    <property type="match status" value="1"/>
</dbReference>
<evidence type="ECO:0000256" key="2">
    <source>
        <dbReference type="ARBA" id="ARBA00022676"/>
    </source>
</evidence>
<evidence type="ECO:0000313" key="10">
    <source>
        <dbReference type="Proteomes" id="UP000494165"/>
    </source>
</evidence>
<dbReference type="CDD" id="cd01635">
    <property type="entry name" value="Glycosyltransferase_GTB-type"/>
    <property type="match status" value="1"/>
</dbReference>
<dbReference type="PANTHER" id="PTHR13615">
    <property type="entry name" value="GLYCOSYLTRANSFERASE-LIKE 1"/>
    <property type="match status" value="1"/>
</dbReference>
<dbReference type="GO" id="GO:0016438">
    <property type="term" value="F:tRNA-queuosine(34) beta-mannosyltransferase activity"/>
    <property type="evidence" value="ECO:0007669"/>
    <property type="project" value="UniProtKB-EC"/>
</dbReference>
<feature type="domain" description="tRNA-queuosine alpha-mannosyltransferase N-terminal" evidence="8">
    <location>
        <begin position="7"/>
        <end position="174"/>
    </location>
</feature>
<comment type="caution">
    <text evidence="9">The sequence shown here is derived from an EMBL/GenBank/DDBJ whole genome shotgun (WGS) entry which is preliminary data.</text>
</comment>
<keyword evidence="10" id="KW-1185">Reference proteome</keyword>
<evidence type="ECO:0000256" key="3">
    <source>
        <dbReference type="ARBA" id="ARBA00022679"/>
    </source>
</evidence>
<reference evidence="9 10" key="1">
    <citation type="submission" date="2020-04" db="EMBL/GenBank/DDBJ databases">
        <authorList>
            <person name="Alioto T."/>
            <person name="Alioto T."/>
            <person name="Gomez Garrido J."/>
        </authorList>
    </citation>
    <scope>NUCLEOTIDE SEQUENCE [LARGE SCALE GENOMIC DNA]</scope>
</reference>
<feature type="domain" description="Glycosyl transferase family 1" evidence="7">
    <location>
        <begin position="185"/>
        <end position="300"/>
    </location>
</feature>
<accession>A0A8S1CMB7</accession>
<dbReference type="SUPFAM" id="SSF53756">
    <property type="entry name" value="UDP-Glycosyltransferase/glycogen phosphorylase"/>
    <property type="match status" value="1"/>
</dbReference>
<dbReference type="AlphaFoldDB" id="A0A8S1CMB7"/>
<dbReference type="Pfam" id="PF00534">
    <property type="entry name" value="Glycos_transf_1"/>
    <property type="match status" value="1"/>
</dbReference>
<evidence type="ECO:0000256" key="4">
    <source>
        <dbReference type="ARBA" id="ARBA00044517"/>
    </source>
</evidence>
<protein>
    <recommendedName>
        <fullName evidence="5">tRNA-queuosine alpha-mannosyltransferase</fullName>
        <ecNumber evidence="4">2.4.1.110</ecNumber>
    </recommendedName>
</protein>
<keyword evidence="3" id="KW-0808">Transferase</keyword>
<comment type="similarity">
    <text evidence="1">Belongs to the glycosyltransferase group 1 family. Glycosyltransferase 4 subfamily.</text>
</comment>
<dbReference type="Gene3D" id="3.40.50.2000">
    <property type="entry name" value="Glycogen Phosphorylase B"/>
    <property type="match status" value="1"/>
</dbReference>
<proteinExistence type="inferred from homology"/>
<evidence type="ECO:0000256" key="6">
    <source>
        <dbReference type="ARBA" id="ARBA00048439"/>
    </source>
</evidence>
<evidence type="ECO:0000259" key="8">
    <source>
        <dbReference type="Pfam" id="PF12038"/>
    </source>
</evidence>
<dbReference type="InterPro" id="IPR051862">
    <property type="entry name" value="GT-like_domain_containing_1"/>
</dbReference>
<keyword evidence="2" id="KW-0328">Glycosyltransferase</keyword>
<name>A0A8S1CMB7_9INSE</name>
<evidence type="ECO:0000256" key="5">
    <source>
        <dbReference type="ARBA" id="ARBA00044539"/>
    </source>
</evidence>
<organism evidence="9 10">
    <name type="scientific">Cloeon dipterum</name>
    <dbReference type="NCBI Taxonomy" id="197152"/>
    <lineage>
        <taxon>Eukaryota</taxon>
        <taxon>Metazoa</taxon>
        <taxon>Ecdysozoa</taxon>
        <taxon>Arthropoda</taxon>
        <taxon>Hexapoda</taxon>
        <taxon>Insecta</taxon>
        <taxon>Pterygota</taxon>
        <taxon>Palaeoptera</taxon>
        <taxon>Ephemeroptera</taxon>
        <taxon>Pisciforma</taxon>
        <taxon>Baetidae</taxon>
        <taxon>Cloeon</taxon>
    </lineage>
</organism>
<dbReference type="InterPro" id="IPR001296">
    <property type="entry name" value="Glyco_trans_1"/>
</dbReference>
<evidence type="ECO:0000313" key="9">
    <source>
        <dbReference type="EMBL" id="CAB3370041.1"/>
    </source>
</evidence>
<dbReference type="EC" id="2.4.1.110" evidence="4"/>